<keyword evidence="4 7" id="KW-0406">Ion transport</keyword>
<reference evidence="8 9" key="1">
    <citation type="submission" date="2020-08" db="EMBL/GenBank/DDBJ databases">
        <title>Genome sequence of Erysipelothrix inopinata DSM 15511T.</title>
        <authorList>
            <person name="Hyun D.-W."/>
            <person name="Bae J.-W."/>
        </authorList>
    </citation>
    <scope>NUCLEOTIDE SEQUENCE [LARGE SCALE GENOMIC DNA]</scope>
    <source>
        <strain evidence="8 9">DSM 15511</strain>
    </source>
</reference>
<dbReference type="EMBL" id="CP060715">
    <property type="protein sequence ID" value="QNN60926.1"/>
    <property type="molecule type" value="Genomic_DNA"/>
</dbReference>
<evidence type="ECO:0000256" key="3">
    <source>
        <dbReference type="ARBA" id="ARBA00022781"/>
    </source>
</evidence>
<dbReference type="Pfam" id="PF00213">
    <property type="entry name" value="OSCP"/>
    <property type="match status" value="1"/>
</dbReference>
<dbReference type="PRINTS" id="PR00125">
    <property type="entry name" value="ATPASEDELTA"/>
</dbReference>
<dbReference type="GO" id="GO:0046933">
    <property type="term" value="F:proton-transporting ATP synthase activity, rotational mechanism"/>
    <property type="evidence" value="ECO:0007669"/>
    <property type="project" value="UniProtKB-UniRule"/>
</dbReference>
<dbReference type="InterPro" id="IPR000711">
    <property type="entry name" value="ATPase_OSCP/dsu"/>
</dbReference>
<keyword evidence="2 7" id="KW-0813">Transport</keyword>
<organism evidence="8 9">
    <name type="scientific">Erysipelothrix inopinata</name>
    <dbReference type="NCBI Taxonomy" id="225084"/>
    <lineage>
        <taxon>Bacteria</taxon>
        <taxon>Bacillati</taxon>
        <taxon>Bacillota</taxon>
        <taxon>Erysipelotrichia</taxon>
        <taxon>Erysipelotrichales</taxon>
        <taxon>Erysipelotrichaceae</taxon>
        <taxon>Erysipelothrix</taxon>
    </lineage>
</organism>
<evidence type="ECO:0000256" key="4">
    <source>
        <dbReference type="ARBA" id="ARBA00023065"/>
    </source>
</evidence>
<evidence type="ECO:0000256" key="7">
    <source>
        <dbReference type="HAMAP-Rule" id="MF_01416"/>
    </source>
</evidence>
<dbReference type="Proteomes" id="UP000515928">
    <property type="component" value="Chromosome"/>
</dbReference>
<dbReference type="GO" id="GO:0045259">
    <property type="term" value="C:proton-transporting ATP synthase complex"/>
    <property type="evidence" value="ECO:0007669"/>
    <property type="project" value="UniProtKB-KW"/>
</dbReference>
<dbReference type="Gene3D" id="1.10.520.20">
    <property type="entry name" value="N-terminal domain of the delta subunit of the F1F0-ATP synthase"/>
    <property type="match status" value="1"/>
</dbReference>
<dbReference type="NCBIfam" id="TIGR01145">
    <property type="entry name" value="ATP_synt_delta"/>
    <property type="match status" value="1"/>
</dbReference>
<dbReference type="InterPro" id="IPR026015">
    <property type="entry name" value="ATP_synth_OSCP/delta_N_sf"/>
</dbReference>
<dbReference type="PANTHER" id="PTHR11910">
    <property type="entry name" value="ATP SYNTHASE DELTA CHAIN"/>
    <property type="match status" value="1"/>
</dbReference>
<keyword evidence="6 7" id="KW-0066">ATP synthesis</keyword>
<protein>
    <recommendedName>
        <fullName evidence="7">ATP synthase subunit delta</fullName>
    </recommendedName>
    <alternativeName>
        <fullName evidence="7">ATP synthase F(1) sector subunit delta</fullName>
    </alternativeName>
    <alternativeName>
        <fullName evidence="7">F-type ATPase subunit delta</fullName>
        <shortName evidence="7">F-ATPase subunit delta</shortName>
    </alternativeName>
</protein>
<dbReference type="KEGG" id="eio:H9L01_00690"/>
<comment type="subcellular location">
    <subcellularLocation>
        <location evidence="7">Cell membrane</location>
        <topology evidence="7">Peripheral membrane protein</topology>
    </subcellularLocation>
    <subcellularLocation>
        <location evidence="1">Membrane</location>
    </subcellularLocation>
</comment>
<comment type="similarity">
    <text evidence="7">Belongs to the ATPase delta chain family.</text>
</comment>
<accession>A0A7G9RZA1</accession>
<keyword evidence="7" id="KW-1003">Cell membrane</keyword>
<keyword evidence="3 7" id="KW-0375">Hydrogen ion transport</keyword>
<evidence type="ECO:0000313" key="8">
    <source>
        <dbReference type="EMBL" id="QNN60926.1"/>
    </source>
</evidence>
<gene>
    <name evidence="7 8" type="primary">atpH</name>
    <name evidence="8" type="ORF">H9L01_00690</name>
</gene>
<comment type="function">
    <text evidence="7">F(1)F(0) ATP synthase produces ATP from ADP in the presence of a proton or sodium gradient. F-type ATPases consist of two structural domains, F(1) containing the extramembraneous catalytic core and F(0) containing the membrane proton channel, linked together by a central stalk and a peripheral stalk. During catalysis, ATP synthesis in the catalytic domain of F(1) is coupled via a rotary mechanism of the central stalk subunits to proton translocation.</text>
</comment>
<name>A0A7G9RZA1_9FIRM</name>
<evidence type="ECO:0000256" key="1">
    <source>
        <dbReference type="ARBA" id="ARBA00004370"/>
    </source>
</evidence>
<keyword evidence="7" id="KW-0139">CF(1)</keyword>
<dbReference type="SUPFAM" id="SSF47928">
    <property type="entry name" value="N-terminal domain of the delta subunit of the F1F0-ATP synthase"/>
    <property type="match status" value="1"/>
</dbReference>
<proteinExistence type="inferred from homology"/>
<evidence type="ECO:0000313" key="9">
    <source>
        <dbReference type="Proteomes" id="UP000515928"/>
    </source>
</evidence>
<keyword evidence="9" id="KW-1185">Reference proteome</keyword>
<comment type="function">
    <text evidence="7">This protein is part of the stalk that links CF(0) to CF(1). It either transmits conformational changes from CF(0) to CF(1) or is implicated in proton conduction.</text>
</comment>
<keyword evidence="5 7" id="KW-0472">Membrane</keyword>
<evidence type="ECO:0000256" key="2">
    <source>
        <dbReference type="ARBA" id="ARBA00022448"/>
    </source>
</evidence>
<dbReference type="AlphaFoldDB" id="A0A7G9RZA1"/>
<evidence type="ECO:0000256" key="6">
    <source>
        <dbReference type="ARBA" id="ARBA00023310"/>
    </source>
</evidence>
<dbReference type="HAMAP" id="MF_01416">
    <property type="entry name" value="ATP_synth_delta_bact"/>
    <property type="match status" value="1"/>
</dbReference>
<sequence length="177" mass="20515">MIISTKTYALALFEVAHEQGRELEIFDELSSIEEILADKDVRKTLSLTLVNDKVLEPVWKFLETYYSNETIHFLKILNEANMVRDFSRIVSSYQDLLIDNELLMIVDVRSSRELNDKEKETLLKSLKEKYQGRYKVSYELDSQLIKGMVVSVNNDIYDTSIKGKLDQILSYGGFANE</sequence>
<dbReference type="RefSeq" id="WP_187534046.1">
    <property type="nucleotide sequence ID" value="NZ_CBCSHU010000009.1"/>
</dbReference>
<dbReference type="GO" id="GO:0005886">
    <property type="term" value="C:plasma membrane"/>
    <property type="evidence" value="ECO:0007669"/>
    <property type="project" value="UniProtKB-SubCell"/>
</dbReference>
<evidence type="ECO:0000256" key="5">
    <source>
        <dbReference type="ARBA" id="ARBA00023136"/>
    </source>
</evidence>